<dbReference type="Proteomes" id="UP000289340">
    <property type="component" value="Chromosome 18"/>
</dbReference>
<accession>A0A445FPC1</accession>
<gene>
    <name evidence="1" type="ORF">D0Y65_047560</name>
</gene>
<reference evidence="1 2" key="1">
    <citation type="submission" date="2018-09" db="EMBL/GenBank/DDBJ databases">
        <title>A high-quality reference genome of wild soybean provides a powerful tool to mine soybean genomes.</title>
        <authorList>
            <person name="Xie M."/>
            <person name="Chung C.Y.L."/>
            <person name="Li M.-W."/>
            <person name="Wong F.-L."/>
            <person name="Chan T.-F."/>
            <person name="Lam H.-M."/>
        </authorList>
    </citation>
    <scope>NUCLEOTIDE SEQUENCE [LARGE SCALE GENOMIC DNA]</scope>
    <source>
        <strain evidence="2">cv. W05</strain>
        <tissue evidence="1">Hypocotyl of etiolated seedlings</tissue>
    </source>
</reference>
<sequence length="54" mass="6295">MNINESNNEYLSVPKPFVLYSININDAHLKMFMKSCLKRNNPSTTNVEQCIYNL</sequence>
<organism evidence="1 2">
    <name type="scientific">Glycine soja</name>
    <name type="common">Wild soybean</name>
    <dbReference type="NCBI Taxonomy" id="3848"/>
    <lineage>
        <taxon>Eukaryota</taxon>
        <taxon>Viridiplantae</taxon>
        <taxon>Streptophyta</taxon>
        <taxon>Embryophyta</taxon>
        <taxon>Tracheophyta</taxon>
        <taxon>Spermatophyta</taxon>
        <taxon>Magnoliopsida</taxon>
        <taxon>eudicotyledons</taxon>
        <taxon>Gunneridae</taxon>
        <taxon>Pentapetalae</taxon>
        <taxon>rosids</taxon>
        <taxon>fabids</taxon>
        <taxon>Fabales</taxon>
        <taxon>Fabaceae</taxon>
        <taxon>Papilionoideae</taxon>
        <taxon>50 kb inversion clade</taxon>
        <taxon>NPAAA clade</taxon>
        <taxon>indigoferoid/millettioid clade</taxon>
        <taxon>Phaseoleae</taxon>
        <taxon>Glycine</taxon>
        <taxon>Glycine subgen. Soja</taxon>
    </lineage>
</organism>
<proteinExistence type="predicted"/>
<dbReference type="EMBL" id="QZWG01000018">
    <property type="protein sequence ID" value="RZB50723.1"/>
    <property type="molecule type" value="Genomic_DNA"/>
</dbReference>
<evidence type="ECO:0000313" key="1">
    <source>
        <dbReference type="EMBL" id="RZB50723.1"/>
    </source>
</evidence>
<dbReference type="AlphaFoldDB" id="A0A445FPC1"/>
<keyword evidence="2" id="KW-1185">Reference proteome</keyword>
<comment type="caution">
    <text evidence="1">The sequence shown here is derived from an EMBL/GenBank/DDBJ whole genome shotgun (WGS) entry which is preliminary data.</text>
</comment>
<evidence type="ECO:0000313" key="2">
    <source>
        <dbReference type="Proteomes" id="UP000289340"/>
    </source>
</evidence>
<name>A0A445FPC1_GLYSO</name>
<protein>
    <submittedName>
        <fullName evidence="1">Uncharacterized protein</fullName>
    </submittedName>
</protein>